<feature type="compositionally biased region" description="Low complexity" evidence="1">
    <location>
        <begin position="89"/>
        <end position="110"/>
    </location>
</feature>
<keyword evidence="4" id="KW-1185">Reference proteome</keyword>
<name>A0ABT4HQQ9_MYCIR</name>
<sequence length="181" mass="18802">DTAAGQRTVTAMAYSVCDADPRTLDDRRTDAFSALMHGITTLACQCGTSDCHAAANPRPLRDITVFAITDQTTRTDKPAPATEEEAAAERPSNAPSEAPSEPQSEAPSEAPSEDATEAEPATDEQAAAARSSMGASTTVARSRPAYLFGSGFMPATLFAAMLERGSTVRALVHPGQAGPEC</sequence>
<organism evidence="3 4">
    <name type="scientific">Mycolicibacterium iranicum</name>
    <name type="common">Mycobacterium iranicum</name>
    <dbReference type="NCBI Taxonomy" id="912594"/>
    <lineage>
        <taxon>Bacteria</taxon>
        <taxon>Bacillati</taxon>
        <taxon>Actinomycetota</taxon>
        <taxon>Actinomycetes</taxon>
        <taxon>Mycobacteriales</taxon>
        <taxon>Mycobacteriaceae</taxon>
        <taxon>Mycolicibacterium</taxon>
    </lineage>
</organism>
<accession>A0ABT4HQQ9</accession>
<dbReference type="InterPro" id="IPR003870">
    <property type="entry name" value="DUF222"/>
</dbReference>
<evidence type="ECO:0000313" key="3">
    <source>
        <dbReference type="EMBL" id="MCZ0732583.1"/>
    </source>
</evidence>
<proteinExistence type="predicted"/>
<dbReference type="Pfam" id="PF02720">
    <property type="entry name" value="DUF222"/>
    <property type="match status" value="1"/>
</dbReference>
<gene>
    <name evidence="3" type="ORF">OY187_31545</name>
</gene>
<evidence type="ECO:0000256" key="1">
    <source>
        <dbReference type="SAM" id="MobiDB-lite"/>
    </source>
</evidence>
<feature type="region of interest" description="Disordered" evidence="1">
    <location>
        <begin position="68"/>
        <end position="139"/>
    </location>
</feature>
<dbReference type="Proteomes" id="UP001084650">
    <property type="component" value="Unassembled WGS sequence"/>
</dbReference>
<feature type="non-terminal residue" evidence="3">
    <location>
        <position position="181"/>
    </location>
</feature>
<comment type="caution">
    <text evidence="3">The sequence shown here is derived from an EMBL/GenBank/DDBJ whole genome shotgun (WGS) entry which is preliminary data.</text>
</comment>
<evidence type="ECO:0000259" key="2">
    <source>
        <dbReference type="Pfam" id="PF02720"/>
    </source>
</evidence>
<protein>
    <submittedName>
        <fullName evidence="3">DUF222 domain-containing protein</fullName>
    </submittedName>
</protein>
<dbReference type="RefSeq" id="WP_268788191.1">
    <property type="nucleotide sequence ID" value="NZ_JAPQYE010000065.1"/>
</dbReference>
<feature type="non-terminal residue" evidence="3">
    <location>
        <position position="1"/>
    </location>
</feature>
<feature type="domain" description="DUF222" evidence="2">
    <location>
        <begin position="11"/>
        <end position="63"/>
    </location>
</feature>
<reference evidence="3" key="1">
    <citation type="submission" date="2022-12" db="EMBL/GenBank/DDBJ databases">
        <title>Whole genome sequence of Mycolicibacterium iranicum strain SBH312.</title>
        <authorList>
            <person name="Jani J."/>
            <person name="Arifin Mustapha Z."/>
            <person name="Ahmed K."/>
            <person name="Kai Ling C."/>
        </authorList>
    </citation>
    <scope>NUCLEOTIDE SEQUENCE</scope>
    <source>
        <strain evidence="3">SBH312</strain>
    </source>
</reference>
<dbReference type="EMBL" id="JAPQYE010000065">
    <property type="protein sequence ID" value="MCZ0732583.1"/>
    <property type="molecule type" value="Genomic_DNA"/>
</dbReference>
<feature type="compositionally biased region" description="Acidic residues" evidence="1">
    <location>
        <begin position="111"/>
        <end position="122"/>
    </location>
</feature>
<evidence type="ECO:0000313" key="4">
    <source>
        <dbReference type="Proteomes" id="UP001084650"/>
    </source>
</evidence>